<dbReference type="InterPro" id="IPR054182">
    <property type="entry name" value="DUF6889"/>
</dbReference>
<dbReference type="AlphaFoldDB" id="A0A348HEB1"/>
<evidence type="ECO:0000313" key="2">
    <source>
        <dbReference type="Proteomes" id="UP000267342"/>
    </source>
</evidence>
<keyword evidence="2" id="KW-1185">Reference proteome</keyword>
<reference evidence="1 2" key="1">
    <citation type="submission" date="2018-09" db="EMBL/GenBank/DDBJ databases">
        <title>Zymobacter palmae IAM14233 (=T109) whole genome analysis.</title>
        <authorList>
            <person name="Yanase H."/>
        </authorList>
    </citation>
    <scope>NUCLEOTIDE SEQUENCE [LARGE SCALE GENOMIC DNA]</scope>
    <source>
        <strain evidence="1 2">IAM14233</strain>
    </source>
</reference>
<proteinExistence type="predicted"/>
<accession>A0A348HEB1</accession>
<organism evidence="1 2">
    <name type="scientific">Zymobacter palmae</name>
    <dbReference type="NCBI Taxonomy" id="33074"/>
    <lineage>
        <taxon>Bacteria</taxon>
        <taxon>Pseudomonadati</taxon>
        <taxon>Pseudomonadota</taxon>
        <taxon>Gammaproteobacteria</taxon>
        <taxon>Oceanospirillales</taxon>
        <taxon>Halomonadaceae</taxon>
        <taxon>Zymobacter group</taxon>
        <taxon>Zymobacter</taxon>
    </lineage>
</organism>
<dbReference type="Proteomes" id="UP000267342">
    <property type="component" value="Chromosome"/>
</dbReference>
<name>A0A348HEB1_9GAMM</name>
<evidence type="ECO:0000313" key="1">
    <source>
        <dbReference type="EMBL" id="BBG29963.1"/>
    </source>
</evidence>
<dbReference type="Pfam" id="PF21829">
    <property type="entry name" value="DUF6889"/>
    <property type="match status" value="1"/>
</dbReference>
<dbReference type="KEGG" id="zpl:ZBT109_1203"/>
<dbReference type="EMBL" id="AP018933">
    <property type="protein sequence ID" value="BBG29963.1"/>
    <property type="molecule type" value="Genomic_DNA"/>
</dbReference>
<gene>
    <name evidence="1" type="ORF">ZBT109_1203</name>
</gene>
<protein>
    <submittedName>
        <fullName evidence="1">Alanine racemase</fullName>
    </submittedName>
</protein>
<sequence length="48" mass="5528">MVPSPLATWAEMNDGTYELADVLQMHIVLDELEYQHELALKEAQAQER</sequence>